<dbReference type="InterPro" id="IPR010064">
    <property type="entry name" value="HK97-gp10_tail"/>
</dbReference>
<sequence length="151" mass="18056">MAIEDGFDFSDLDNFQKKLLQKAQKEFPRETYRFMRKAGTKKKRYIKRRANQLVKKDKNNSSKEGRANYHKSWKRGKAYKRNKDNSYNVQVRNNSYHGHLIEYGHRQVTKDGKEVGFVPGKHVLEKASKEFQSQFYKMIEDWLDEMLEKGL</sequence>
<gene>
    <name evidence="1" type="ORF">FQB35_15460</name>
</gene>
<dbReference type="Pfam" id="PF04883">
    <property type="entry name" value="HK97-gp10_like"/>
    <property type="match status" value="1"/>
</dbReference>
<dbReference type="RefSeq" id="WP_148810896.1">
    <property type="nucleotide sequence ID" value="NZ_CP042244.1"/>
</dbReference>
<keyword evidence="1" id="KW-0614">Plasmid</keyword>
<protein>
    <submittedName>
        <fullName evidence="1">HK97 gp10 family phage protein</fullName>
    </submittedName>
</protein>
<accession>A0A5C0SJW1</accession>
<dbReference type="Proteomes" id="UP000324646">
    <property type="component" value="Plasmid pCT01"/>
</dbReference>
<proteinExistence type="predicted"/>
<organism evidence="1 2">
    <name type="scientific">Crassaminicella thermophila</name>
    <dbReference type="NCBI Taxonomy" id="2599308"/>
    <lineage>
        <taxon>Bacteria</taxon>
        <taxon>Bacillati</taxon>
        <taxon>Bacillota</taxon>
        <taxon>Clostridia</taxon>
        <taxon>Eubacteriales</taxon>
        <taxon>Clostridiaceae</taxon>
        <taxon>Crassaminicella</taxon>
    </lineage>
</organism>
<geneLocation type="plasmid" evidence="2">
    <name>pct01</name>
</geneLocation>
<reference evidence="1 2" key="1">
    <citation type="submission" date="2019-07" db="EMBL/GenBank/DDBJ databases">
        <title>Complete genome of Crassaminicella thermophila SY095.</title>
        <authorList>
            <person name="Li X."/>
        </authorList>
    </citation>
    <scope>NUCLEOTIDE SEQUENCE [LARGE SCALE GENOMIC DNA]</scope>
    <source>
        <strain evidence="1 2">SY095</strain>
        <plasmid evidence="2">pct01</plasmid>
    </source>
</reference>
<dbReference type="OrthoDB" id="1630761at2"/>
<dbReference type="EMBL" id="CP042244">
    <property type="protein sequence ID" value="QEK13724.1"/>
    <property type="molecule type" value="Genomic_DNA"/>
</dbReference>
<evidence type="ECO:0000313" key="2">
    <source>
        <dbReference type="Proteomes" id="UP000324646"/>
    </source>
</evidence>
<keyword evidence="2" id="KW-1185">Reference proteome</keyword>
<evidence type="ECO:0000313" key="1">
    <source>
        <dbReference type="EMBL" id="QEK13724.1"/>
    </source>
</evidence>
<name>A0A5C0SJW1_CRATE</name>
<dbReference type="KEGG" id="crs:FQB35_15460"/>
<dbReference type="AlphaFoldDB" id="A0A5C0SJW1"/>